<dbReference type="SUPFAM" id="SSF103473">
    <property type="entry name" value="MFS general substrate transporter"/>
    <property type="match status" value="1"/>
</dbReference>
<feature type="transmembrane region" description="Helical" evidence="8">
    <location>
        <begin position="373"/>
        <end position="394"/>
    </location>
</feature>
<feature type="transmembrane region" description="Helical" evidence="8">
    <location>
        <begin position="142"/>
        <end position="163"/>
    </location>
</feature>
<name>U5EX23_9DIPT</name>
<feature type="transmembrane region" description="Helical" evidence="8">
    <location>
        <begin position="119"/>
        <end position="136"/>
    </location>
</feature>
<keyword evidence="4" id="KW-0769">Symport</keyword>
<dbReference type="InterPro" id="IPR050382">
    <property type="entry name" value="MFS_Na/Anion_cotransporter"/>
</dbReference>
<dbReference type="PANTHER" id="PTHR11662">
    <property type="entry name" value="SOLUTE CARRIER FAMILY 17"/>
    <property type="match status" value="1"/>
</dbReference>
<accession>U5EX23</accession>
<dbReference type="EMBL" id="GANO01002717">
    <property type="protein sequence ID" value="JAB57154.1"/>
    <property type="molecule type" value="mRNA"/>
</dbReference>
<evidence type="ECO:0000256" key="4">
    <source>
        <dbReference type="ARBA" id="ARBA00022847"/>
    </source>
</evidence>
<organism evidence="10">
    <name type="scientific">Corethrella appendiculata</name>
    <dbReference type="NCBI Taxonomy" id="1370023"/>
    <lineage>
        <taxon>Eukaryota</taxon>
        <taxon>Metazoa</taxon>
        <taxon>Ecdysozoa</taxon>
        <taxon>Arthropoda</taxon>
        <taxon>Hexapoda</taxon>
        <taxon>Insecta</taxon>
        <taxon>Pterygota</taxon>
        <taxon>Neoptera</taxon>
        <taxon>Endopterygota</taxon>
        <taxon>Diptera</taxon>
        <taxon>Nematocera</taxon>
        <taxon>Culicoidea</taxon>
        <taxon>Chaoboridae</taxon>
        <taxon>Corethrella</taxon>
    </lineage>
</organism>
<dbReference type="FunFam" id="1.20.1250.20:FF:000003">
    <property type="entry name" value="Solute carrier family 17 member 3"/>
    <property type="match status" value="1"/>
</dbReference>
<keyword evidence="5 8" id="KW-1133">Transmembrane helix</keyword>
<evidence type="ECO:0000256" key="5">
    <source>
        <dbReference type="ARBA" id="ARBA00022989"/>
    </source>
</evidence>
<evidence type="ECO:0000256" key="6">
    <source>
        <dbReference type="ARBA" id="ARBA00023136"/>
    </source>
</evidence>
<dbReference type="GO" id="GO:0016020">
    <property type="term" value="C:membrane"/>
    <property type="evidence" value="ECO:0007669"/>
    <property type="project" value="UniProtKB-SubCell"/>
</dbReference>
<feature type="transmembrane region" description="Helical" evidence="8">
    <location>
        <begin position="347"/>
        <end position="367"/>
    </location>
</feature>
<feature type="transmembrane region" description="Helical" evidence="8">
    <location>
        <begin position="184"/>
        <end position="204"/>
    </location>
</feature>
<feature type="transmembrane region" description="Helical" evidence="8">
    <location>
        <begin position="20"/>
        <end position="47"/>
    </location>
</feature>
<dbReference type="PROSITE" id="PS50850">
    <property type="entry name" value="MFS"/>
    <property type="match status" value="1"/>
</dbReference>
<proteinExistence type="evidence at transcript level"/>
<feature type="transmembrane region" description="Helical" evidence="8">
    <location>
        <begin position="406"/>
        <end position="427"/>
    </location>
</feature>
<evidence type="ECO:0000256" key="2">
    <source>
        <dbReference type="ARBA" id="ARBA00022448"/>
    </source>
</evidence>
<feature type="transmembrane region" description="Helical" evidence="8">
    <location>
        <begin position="210"/>
        <end position="229"/>
    </location>
</feature>
<feature type="transmembrane region" description="Helical" evidence="8">
    <location>
        <begin position="267"/>
        <end position="290"/>
    </location>
</feature>
<dbReference type="PANTHER" id="PTHR11662:SF411">
    <property type="entry name" value="GH05102P"/>
    <property type="match status" value="1"/>
</dbReference>
<evidence type="ECO:0000259" key="9">
    <source>
        <dbReference type="PROSITE" id="PS50850"/>
    </source>
</evidence>
<feature type="transmembrane region" description="Helical" evidence="8">
    <location>
        <begin position="439"/>
        <end position="460"/>
    </location>
</feature>
<feature type="domain" description="Major facilitator superfamily (MFS) profile" evidence="9">
    <location>
        <begin position="20"/>
        <end position="465"/>
    </location>
</feature>
<evidence type="ECO:0000256" key="3">
    <source>
        <dbReference type="ARBA" id="ARBA00022692"/>
    </source>
</evidence>
<protein>
    <submittedName>
        <fullName evidence="10">Putative permease of the major facilitator superfamily</fullName>
    </submittedName>
</protein>
<dbReference type="InterPro" id="IPR011701">
    <property type="entry name" value="MFS"/>
</dbReference>
<evidence type="ECO:0000256" key="8">
    <source>
        <dbReference type="SAM" id="Phobius"/>
    </source>
</evidence>
<dbReference type="CDD" id="cd17318">
    <property type="entry name" value="MFS_SLC17"/>
    <property type="match status" value="1"/>
</dbReference>
<keyword evidence="6 8" id="KW-0472">Membrane</keyword>
<dbReference type="InterPro" id="IPR020846">
    <property type="entry name" value="MFS_dom"/>
</dbReference>
<feature type="compositionally biased region" description="Polar residues" evidence="7">
    <location>
        <begin position="487"/>
        <end position="497"/>
    </location>
</feature>
<keyword evidence="3 8" id="KW-0812">Transmembrane</keyword>
<dbReference type="Pfam" id="PF07690">
    <property type="entry name" value="MFS_1"/>
    <property type="match status" value="1"/>
</dbReference>
<evidence type="ECO:0000313" key="10">
    <source>
        <dbReference type="EMBL" id="JAB57154.1"/>
    </source>
</evidence>
<dbReference type="GO" id="GO:0015293">
    <property type="term" value="F:symporter activity"/>
    <property type="evidence" value="ECO:0007669"/>
    <property type="project" value="UniProtKB-KW"/>
</dbReference>
<dbReference type="Gene3D" id="1.20.1250.20">
    <property type="entry name" value="MFS general substrate transporter like domains"/>
    <property type="match status" value="2"/>
</dbReference>
<evidence type="ECO:0000256" key="7">
    <source>
        <dbReference type="SAM" id="MobiDB-lite"/>
    </source>
</evidence>
<dbReference type="GO" id="GO:0006820">
    <property type="term" value="P:monoatomic anion transport"/>
    <property type="evidence" value="ECO:0007669"/>
    <property type="project" value="TreeGrafter"/>
</dbReference>
<sequence length="497" mass="54387">MSTEKSLFRRISDLVSCRQVLNLMVILGFMLNYALRVNLTIAIVAMVKQTAKNVTDEIVTNGGTNATTTAAPSSAAGESGEFEWDAYQQNFILGSFFWGYILTELPGGRLAELIGGRRVFGHSMLWASVLTLLTPAASHLSYIAVVILRAVLGFFLGASWPAIHPMTAVWIPPMDRSKFIANMMASSLGAAVTMPICGFLIASIGWESVFYFTGGIGILWSICWFLVVFDSPATHPRISPEERNEIETAIGSSTSKKRPSYVPWKSILSAPCVWAIILTHGASVFGYFTVVNQLPTYMKYILDFNIKENGLLSSLPYLGKYAMAVIASALADYLRKTEKLTTTQARKIFTTFAVMTPGLMMIVQVYMGHDRAWSVAIFTIALFLNGAVTAGYLGNGLDIAPNFSGTIFGMANTLSSFGGFLSAYMVGTLTYNNQTYGQWQIVFWILAGTYILGSLAYLFMGTGELQEWNNPPEIGAKPRETEEGVPLNQTKTPQISS</sequence>
<comment type="subcellular location">
    <subcellularLocation>
        <location evidence="1">Membrane</location>
        <topology evidence="1">Multi-pass membrane protein</topology>
    </subcellularLocation>
</comment>
<keyword evidence="2" id="KW-0813">Transport</keyword>
<feature type="region of interest" description="Disordered" evidence="7">
    <location>
        <begin position="470"/>
        <end position="497"/>
    </location>
</feature>
<dbReference type="AlphaFoldDB" id="U5EX23"/>
<reference evidence="10" key="1">
    <citation type="journal article" date="2014" name="Insect Biochem. Mol. Biol.">
        <title>An insight into the sialome of the frog biting fly, Corethrella appendiculata.</title>
        <authorList>
            <person name="Ribeiro J.M.C."/>
            <person name="Chagas A.C."/>
            <person name="Pham V.M."/>
            <person name="Lounibos L.P."/>
            <person name="Calvo E."/>
        </authorList>
    </citation>
    <scope>NUCLEOTIDE SEQUENCE</scope>
    <source>
        <tissue evidence="10">Salivary glands</tissue>
    </source>
</reference>
<evidence type="ECO:0000256" key="1">
    <source>
        <dbReference type="ARBA" id="ARBA00004141"/>
    </source>
</evidence>
<dbReference type="InterPro" id="IPR036259">
    <property type="entry name" value="MFS_trans_sf"/>
</dbReference>